<organism evidence="2 3">
    <name type="scientific">Pseudomonas baetica</name>
    <dbReference type="NCBI Taxonomy" id="674054"/>
    <lineage>
        <taxon>Bacteria</taxon>
        <taxon>Pseudomonadati</taxon>
        <taxon>Pseudomonadota</taxon>
        <taxon>Gammaproteobacteria</taxon>
        <taxon>Pseudomonadales</taxon>
        <taxon>Pseudomonadaceae</taxon>
        <taxon>Pseudomonas</taxon>
    </lineage>
</organism>
<reference evidence="2 3" key="1">
    <citation type="submission" date="2017-11" db="EMBL/GenBank/DDBJ databases">
        <title>Genome sequencing of a diverse group of Pseudomonas species.</title>
        <authorList>
            <person name="Loper J."/>
        </authorList>
    </citation>
    <scope>NUCLEOTIDE SEQUENCE [LARGE SCALE GENOMIC DNA]</scope>
    <source>
        <strain evidence="2 3">LMG 25716</strain>
    </source>
</reference>
<gene>
    <name evidence="2" type="ORF">ATI02_6383</name>
</gene>
<evidence type="ECO:0000256" key="1">
    <source>
        <dbReference type="SAM" id="MobiDB-lite"/>
    </source>
</evidence>
<protein>
    <submittedName>
        <fullName evidence="2">Uncharacterized protein</fullName>
    </submittedName>
</protein>
<evidence type="ECO:0000313" key="3">
    <source>
        <dbReference type="Proteomes" id="UP000232455"/>
    </source>
</evidence>
<feature type="compositionally biased region" description="Polar residues" evidence="1">
    <location>
        <begin position="476"/>
        <end position="485"/>
    </location>
</feature>
<accession>A0ABX4Q910</accession>
<dbReference type="Proteomes" id="UP000232455">
    <property type="component" value="Unassembled WGS sequence"/>
</dbReference>
<proteinExistence type="predicted"/>
<sequence>MNISIPGEVPMSTIHDQAMNYVYQQVLQRLMSFFSRAERTALQLLIHRLVVAAGGMERIGDFKVMVVQSGSRDCCYTLALLRAAQLTIAGRAPATFQLRVATLRWNGTEVSALQNLHRSYSALFLYDDPRVELLMVDHREVLPFDHEVPVSEAAREANRLNLMMIGHRRNRTEKLELWDDLYLATAEFYGQVARWNNGVDAMISSEPARRQKQFLDGLDRALQKAGIGGLPPNSGSFEELFPLLDGLGGDLYRELYSETELTPWRPEGTFEACRRTCFVDIHDMVVGNLVEHWPLLSDFLGFQASELICQQSASHSADPLVIAHLEGMQANFIEGRTYEAGVGDYLQRNLVLMQDKQIPAPICEQWLATFDNPADLEQRRNQAAAALQNTFELNETQLICLLFGPFIDSGAGLEHFLRSCHPGMLVALPELHRAMQGLHAPEQVLKWMTDVSGLPVRLIVQLYSMGPFKLRVTANAAEQGNTPRKSTVPGDRSAEG</sequence>
<comment type="caution">
    <text evidence="2">The sequence shown here is derived from an EMBL/GenBank/DDBJ whole genome shotgun (WGS) entry which is preliminary data.</text>
</comment>
<evidence type="ECO:0000313" key="2">
    <source>
        <dbReference type="EMBL" id="PKA73260.1"/>
    </source>
</evidence>
<dbReference type="EMBL" id="PHHE01000001">
    <property type="protein sequence ID" value="PKA73260.1"/>
    <property type="molecule type" value="Genomic_DNA"/>
</dbReference>
<feature type="region of interest" description="Disordered" evidence="1">
    <location>
        <begin position="476"/>
        <end position="496"/>
    </location>
</feature>
<keyword evidence="3" id="KW-1185">Reference proteome</keyword>
<name>A0ABX4Q910_9PSED</name>